<dbReference type="RefSeq" id="WP_261614855.1">
    <property type="nucleotide sequence ID" value="NZ_JALIDZ010000002.1"/>
</dbReference>
<gene>
    <name evidence="2" type="ORF">MUB46_05385</name>
</gene>
<protein>
    <submittedName>
        <fullName evidence="2">MaoC family dehydratase</fullName>
    </submittedName>
</protein>
<accession>A0AAW5QUW6</accession>
<evidence type="ECO:0000259" key="1">
    <source>
        <dbReference type="Pfam" id="PF01575"/>
    </source>
</evidence>
<evidence type="ECO:0000313" key="3">
    <source>
        <dbReference type="Proteomes" id="UP001320898"/>
    </source>
</evidence>
<dbReference type="SUPFAM" id="SSF54637">
    <property type="entry name" value="Thioesterase/thiol ester dehydrase-isomerase"/>
    <property type="match status" value="1"/>
</dbReference>
<dbReference type="Pfam" id="PF01575">
    <property type="entry name" value="MaoC_dehydratas"/>
    <property type="match status" value="1"/>
</dbReference>
<dbReference type="PANTHER" id="PTHR42993">
    <property type="entry name" value="MAOC-LIKE DEHYDRATASE DOMAIN-CONTAINING PROTEIN"/>
    <property type="match status" value="1"/>
</dbReference>
<comment type="caution">
    <text evidence="2">The sequence shown here is derived from an EMBL/GenBank/DDBJ whole genome shotgun (WGS) entry which is preliminary data.</text>
</comment>
<dbReference type="CDD" id="cd03450">
    <property type="entry name" value="NodN"/>
    <property type="match status" value="1"/>
</dbReference>
<organism evidence="2 3">
    <name type="scientific">Microbaculum marinisediminis</name>
    <dbReference type="NCBI Taxonomy" id="2931392"/>
    <lineage>
        <taxon>Bacteria</taxon>
        <taxon>Pseudomonadati</taxon>
        <taxon>Pseudomonadota</taxon>
        <taxon>Alphaproteobacteria</taxon>
        <taxon>Hyphomicrobiales</taxon>
        <taxon>Tepidamorphaceae</taxon>
        <taxon>Microbaculum</taxon>
    </lineage>
</organism>
<name>A0AAW5QUW6_9HYPH</name>
<evidence type="ECO:0000313" key="2">
    <source>
        <dbReference type="EMBL" id="MCT8971289.1"/>
    </source>
</evidence>
<sequence length="162" mass="17607">MDTTSRPEPVDIDTLKAKIGTLVGQSRWRVVDQPMIDQFADLICDHQFIHVDPERAAGTPFGTTVAHGFLTLSLLGGLAGEVMPSIAGTAMGVNYGFDRVRFVAPVRSGRKVRATLTLKDVDSPEPTIADLLYEAVLEVEDEEKPAVVALWRVRAYLSDGVA</sequence>
<dbReference type="InterPro" id="IPR002539">
    <property type="entry name" value="MaoC-like_dom"/>
</dbReference>
<dbReference type="AlphaFoldDB" id="A0AAW5QUW6"/>
<dbReference type="EMBL" id="JALIDZ010000002">
    <property type="protein sequence ID" value="MCT8971289.1"/>
    <property type="molecule type" value="Genomic_DNA"/>
</dbReference>
<reference evidence="2 3" key="1">
    <citation type="submission" date="2022-04" db="EMBL/GenBank/DDBJ databases">
        <authorList>
            <person name="Ye Y.-Q."/>
            <person name="Du Z.-J."/>
        </authorList>
    </citation>
    <scope>NUCLEOTIDE SEQUENCE [LARGE SCALE GENOMIC DNA]</scope>
    <source>
        <strain evidence="2 3">A6E488</strain>
    </source>
</reference>
<feature type="domain" description="MaoC-like" evidence="1">
    <location>
        <begin position="17"/>
        <end position="122"/>
    </location>
</feature>
<dbReference type="PANTHER" id="PTHR42993:SF1">
    <property type="entry name" value="MAOC-LIKE DEHYDRATASE DOMAIN-CONTAINING PROTEIN"/>
    <property type="match status" value="1"/>
</dbReference>
<dbReference type="InterPro" id="IPR029069">
    <property type="entry name" value="HotDog_dom_sf"/>
</dbReference>
<dbReference type="Proteomes" id="UP001320898">
    <property type="component" value="Unassembled WGS sequence"/>
</dbReference>
<proteinExistence type="predicted"/>
<dbReference type="Gene3D" id="3.10.129.10">
    <property type="entry name" value="Hotdog Thioesterase"/>
    <property type="match status" value="1"/>
</dbReference>
<dbReference type="InterPro" id="IPR039375">
    <property type="entry name" value="NodN-like"/>
</dbReference>
<keyword evidence="3" id="KW-1185">Reference proteome</keyword>